<dbReference type="Pfam" id="PF05930">
    <property type="entry name" value="Phage_AlpA"/>
    <property type="match status" value="1"/>
</dbReference>
<sequence>MKTAKTTKTPTTQDPLKSGANLRVSTLAPHLGMSKSTIWRLVREGKFPKPIKLSDKVTVWKADSIIEWLASKEAA</sequence>
<proteinExistence type="predicted"/>
<dbReference type="Gene3D" id="1.10.238.160">
    <property type="match status" value="1"/>
</dbReference>
<comment type="caution">
    <text evidence="1">The sequence shown here is derived from an EMBL/GenBank/DDBJ whole genome shotgun (WGS) entry which is preliminary data.</text>
</comment>
<dbReference type="EMBL" id="PGFZ01000005">
    <property type="protein sequence ID" value="POZ51675.1"/>
    <property type="molecule type" value="Genomic_DNA"/>
</dbReference>
<dbReference type="AlphaFoldDB" id="A0A2S5CLI2"/>
<evidence type="ECO:0000313" key="1">
    <source>
        <dbReference type="EMBL" id="POZ51675.1"/>
    </source>
</evidence>
<gene>
    <name evidence="1" type="ORF">AADEFJLK_02545</name>
</gene>
<accession>A0A2S5CLI2</accession>
<organism evidence="1 2">
    <name type="scientific">Methylovulum psychrotolerans</name>
    <dbReference type="NCBI Taxonomy" id="1704499"/>
    <lineage>
        <taxon>Bacteria</taxon>
        <taxon>Pseudomonadati</taxon>
        <taxon>Pseudomonadota</taxon>
        <taxon>Gammaproteobacteria</taxon>
        <taxon>Methylococcales</taxon>
        <taxon>Methylococcaceae</taxon>
        <taxon>Methylovulum</taxon>
    </lineage>
</organism>
<dbReference type="RefSeq" id="WP_103974541.1">
    <property type="nucleotide sequence ID" value="NZ_PGFZ01000005.1"/>
</dbReference>
<evidence type="ECO:0000313" key="2">
    <source>
        <dbReference type="Proteomes" id="UP000237423"/>
    </source>
</evidence>
<name>A0A2S5CLI2_9GAMM</name>
<reference evidence="1 2" key="1">
    <citation type="submission" date="2017-11" db="EMBL/GenBank/DDBJ databases">
        <title>Draft Genome Sequence of Methylobacter psychrotolerans Sph1T, an Obligate Methanotroph from Low-Temperature Environments.</title>
        <authorList>
            <person name="Oshkin I.Y."/>
            <person name="Miroshnikov K."/>
            <person name="Belova S.E."/>
            <person name="Korzhenkov A."/>
            <person name="Toshchakov S.V."/>
            <person name="Dedysh S.N."/>
        </authorList>
    </citation>
    <scope>NUCLEOTIDE SEQUENCE [LARGE SCALE GENOMIC DNA]</scope>
    <source>
        <strain evidence="1 2">Sph1</strain>
    </source>
</reference>
<dbReference type="InterPro" id="IPR010260">
    <property type="entry name" value="AlpA"/>
</dbReference>
<dbReference type="Proteomes" id="UP000237423">
    <property type="component" value="Unassembled WGS sequence"/>
</dbReference>
<protein>
    <submittedName>
        <fullName evidence="1">AlpA family phage regulatory protein</fullName>
    </submittedName>
</protein>